<protein>
    <submittedName>
        <fullName evidence="1">Uncharacterized protein</fullName>
    </submittedName>
</protein>
<evidence type="ECO:0000313" key="2">
    <source>
        <dbReference type="Proteomes" id="UP000248329"/>
    </source>
</evidence>
<evidence type="ECO:0000313" key="1">
    <source>
        <dbReference type="EMBL" id="PXF61010.1"/>
    </source>
</evidence>
<sequence length="61" mass="6852">MNNKLEEVETLLRESKVADAIKNVAFAFAQLIDDYESRKGEQYGCFALFSDGSYIPTLIST</sequence>
<comment type="caution">
    <text evidence="1">The sequence shown here is derived from an EMBL/GenBank/DDBJ whole genome shotgun (WGS) entry which is preliminary data.</text>
</comment>
<proteinExistence type="predicted"/>
<dbReference type="Proteomes" id="UP000248329">
    <property type="component" value="Unassembled WGS sequence"/>
</dbReference>
<dbReference type="EMBL" id="PQXF01000009">
    <property type="protein sequence ID" value="PXF61010.1"/>
    <property type="molecule type" value="Genomic_DNA"/>
</dbReference>
<gene>
    <name evidence="1" type="ORF">C4B59_06595</name>
</gene>
<organism evidence="1 2">
    <name type="scientific">Candidatus Methanogaster sp</name>
    <dbReference type="NCBI Taxonomy" id="3386292"/>
    <lineage>
        <taxon>Archaea</taxon>
        <taxon>Methanobacteriati</taxon>
        <taxon>Methanobacteriota</taxon>
        <taxon>Stenosarchaea group</taxon>
        <taxon>Methanomicrobia</taxon>
        <taxon>Methanosarcinales</taxon>
        <taxon>ANME-2 cluster</taxon>
        <taxon>Candidatus Methanogasteraceae</taxon>
        <taxon>Candidatus Methanogaster</taxon>
    </lineage>
</organism>
<reference evidence="1" key="1">
    <citation type="submission" date="2018-01" db="EMBL/GenBank/DDBJ databases">
        <authorList>
            <person name="Krukenberg V."/>
        </authorList>
    </citation>
    <scope>NUCLEOTIDE SEQUENCE</scope>
    <source>
        <strain evidence="1">E20ANME2</strain>
    </source>
</reference>
<accession>A0AC61L3Y6</accession>
<name>A0AC61L3Y6_9EURY</name>